<evidence type="ECO:0000313" key="1">
    <source>
        <dbReference type="EMBL" id="ADZ69426.1"/>
    </source>
</evidence>
<name>F2IXU5_POLGS</name>
<keyword evidence="2" id="KW-1185">Reference proteome</keyword>
<organism evidence="1 2">
    <name type="scientific">Polymorphum gilvum (strain LMG 25793 / CGMCC 1.9160 / SL003B-26A1)</name>
    <dbReference type="NCBI Taxonomy" id="991905"/>
    <lineage>
        <taxon>Bacteria</taxon>
        <taxon>Pseudomonadati</taxon>
        <taxon>Pseudomonadota</taxon>
        <taxon>Alphaproteobacteria</taxon>
        <taxon>Rhodobacterales</taxon>
        <taxon>Paracoccaceae</taxon>
        <taxon>Polymorphum</taxon>
    </lineage>
</organism>
<dbReference type="AlphaFoldDB" id="F2IXU5"/>
<dbReference type="Proteomes" id="UP000008130">
    <property type="component" value="Chromosome"/>
</dbReference>
<evidence type="ECO:0000313" key="2">
    <source>
        <dbReference type="Proteomes" id="UP000008130"/>
    </source>
</evidence>
<dbReference type="KEGG" id="pgv:SL003B_0997"/>
<sequence>MHRTATRLRFRVQVLHRKAGLAEDLADRIAGVEGVSRVLVRPGTGSVIVECDAADAVFERLTGSGPLRLRRPPKPVPVGVQARFAVALVDRAIARSSEGQWDLRSAAVALLTAAALYQLVRGNLFGPVTTLSLNALSLLGSLDGGAGEGGSNGDGGA</sequence>
<accession>F2IXU5</accession>
<dbReference type="EMBL" id="CP002568">
    <property type="protein sequence ID" value="ADZ69426.1"/>
    <property type="molecule type" value="Genomic_DNA"/>
</dbReference>
<proteinExistence type="predicted"/>
<dbReference type="HOGENOM" id="CLU_1676241_0_0_5"/>
<protein>
    <submittedName>
        <fullName evidence="1">Uncharacterized protein</fullName>
    </submittedName>
</protein>
<dbReference type="eggNOG" id="ENOG5032NI8">
    <property type="taxonomic scope" value="Bacteria"/>
</dbReference>
<gene>
    <name evidence="1" type="ordered locus">SL003B_0997</name>
</gene>
<reference evidence="1 2" key="1">
    <citation type="journal article" date="2011" name="J. Bacteriol.">
        <title>Complete genome sequence of Polymorphum gilvum SL003B-26A1T, a crude oil-degrading bacterium from oil-polluted saline soil.</title>
        <authorList>
            <person name="Li S.G."/>
            <person name="Tang Y.Q."/>
            <person name="Nie Y."/>
            <person name="Cai M."/>
            <person name="Wu X.L."/>
        </authorList>
    </citation>
    <scope>NUCLEOTIDE SEQUENCE [LARGE SCALE GENOMIC DNA]</scope>
    <source>
        <strain evidence="2">LMG 25793 / CGMCC 1.9160 / SL003B-26A1</strain>
    </source>
</reference>